<comment type="caution">
    <text evidence="2">The sequence shown here is derived from an EMBL/GenBank/DDBJ whole genome shotgun (WGS) entry which is preliminary data.</text>
</comment>
<accession>A0ABM8S9C0</accession>
<gene>
    <name evidence="2" type="ORF">NSPZN2_70084</name>
</gene>
<reference evidence="2 3" key="1">
    <citation type="submission" date="2021-02" db="EMBL/GenBank/DDBJ databases">
        <authorList>
            <person name="Han P."/>
        </authorList>
    </citation>
    <scope>NUCLEOTIDE SEQUENCE [LARGE SCALE GENOMIC DNA]</scope>
    <source>
        <strain evidence="2">Candidatus Nitrospira sp. ZN2</strain>
    </source>
</reference>
<evidence type="ECO:0000256" key="1">
    <source>
        <dbReference type="SAM" id="MobiDB-lite"/>
    </source>
</evidence>
<feature type="region of interest" description="Disordered" evidence="1">
    <location>
        <begin position="20"/>
        <end position="46"/>
    </location>
</feature>
<feature type="compositionally biased region" description="Basic and acidic residues" evidence="1">
    <location>
        <begin position="27"/>
        <end position="36"/>
    </location>
</feature>
<evidence type="ECO:0000313" key="3">
    <source>
        <dbReference type="Proteomes" id="UP000675880"/>
    </source>
</evidence>
<proteinExistence type="predicted"/>
<dbReference type="EMBL" id="CAJNBJ010000020">
    <property type="protein sequence ID" value="CAE6795794.1"/>
    <property type="molecule type" value="Genomic_DNA"/>
</dbReference>
<evidence type="ECO:0000313" key="2">
    <source>
        <dbReference type="EMBL" id="CAE6795794.1"/>
    </source>
</evidence>
<dbReference type="RefSeq" id="WP_246507834.1">
    <property type="nucleotide sequence ID" value="NZ_CAJNBJ010000020.1"/>
</dbReference>
<dbReference type="Proteomes" id="UP000675880">
    <property type="component" value="Unassembled WGS sequence"/>
</dbReference>
<protein>
    <submittedName>
        <fullName evidence="2">Uncharacterized protein</fullName>
    </submittedName>
</protein>
<name>A0ABM8S9C0_9BACT</name>
<organism evidence="2 3">
    <name type="scientific">Nitrospira defluvii</name>
    <dbReference type="NCBI Taxonomy" id="330214"/>
    <lineage>
        <taxon>Bacteria</taxon>
        <taxon>Pseudomonadati</taxon>
        <taxon>Nitrospirota</taxon>
        <taxon>Nitrospiria</taxon>
        <taxon>Nitrospirales</taxon>
        <taxon>Nitrospiraceae</taxon>
        <taxon>Nitrospira</taxon>
    </lineage>
</organism>
<sequence>MTLPCQAMMCGALPAKHIYPFSNDVDGQEHEAPTEREDQEQANPTT</sequence>
<keyword evidence="3" id="KW-1185">Reference proteome</keyword>